<name>A0A6A3CKB7_HIBSY</name>
<evidence type="ECO:0000256" key="2">
    <source>
        <dbReference type="SAM" id="Phobius"/>
    </source>
</evidence>
<dbReference type="InterPro" id="IPR004320">
    <property type="entry name" value="BPS1_pln"/>
</dbReference>
<dbReference type="Proteomes" id="UP000436088">
    <property type="component" value="Unassembled WGS sequence"/>
</dbReference>
<evidence type="ECO:0000313" key="4">
    <source>
        <dbReference type="Proteomes" id="UP000436088"/>
    </source>
</evidence>
<sequence>MQRNRNRCGMSLNHRRFPFLLQFAYKTLKSRSSFTRSLYFATTPRGRRSEVFLCLVLIGTCPPWLALKTLLKEMFTQTALYFHRLIDCYWDRDCEDSDSILIYQNISFYSDISVFLGRKYLAGVLIGLAAFRDLPNWYPASQALAAGVLIGLAASGTALAQEKSIGCLCNLIFLLGGRLIFGPDLRSLFFSVSLISAPVAVFCVFVARKLTNEFPPHLGISIMAVAVVITLCVTLTLYSSVTSFVTKVMYLTLLMVTLRWFHNLMSLNESLKLLDVCGVAKDVLLQAKEDTQQLQSIMRRRKAMKLLENDGEATFSMFAVFESLFSFIFRSKMESKSTNCSLACKWMSSKRLTCEGKATEINEFKKVNAFLCTVIGNKTRKSGKMSSDDAQIGVKHSRS</sequence>
<organism evidence="3 4">
    <name type="scientific">Hibiscus syriacus</name>
    <name type="common">Rose of Sharon</name>
    <dbReference type="NCBI Taxonomy" id="106335"/>
    <lineage>
        <taxon>Eukaryota</taxon>
        <taxon>Viridiplantae</taxon>
        <taxon>Streptophyta</taxon>
        <taxon>Embryophyta</taxon>
        <taxon>Tracheophyta</taxon>
        <taxon>Spermatophyta</taxon>
        <taxon>Magnoliopsida</taxon>
        <taxon>eudicotyledons</taxon>
        <taxon>Gunneridae</taxon>
        <taxon>Pentapetalae</taxon>
        <taxon>rosids</taxon>
        <taxon>malvids</taxon>
        <taxon>Malvales</taxon>
        <taxon>Malvaceae</taxon>
        <taxon>Malvoideae</taxon>
        <taxon>Hibiscus</taxon>
    </lineage>
</organism>
<evidence type="ECO:0000256" key="1">
    <source>
        <dbReference type="SAM" id="MobiDB-lite"/>
    </source>
</evidence>
<proteinExistence type="predicted"/>
<feature type="transmembrane region" description="Helical" evidence="2">
    <location>
        <begin position="187"/>
        <end position="206"/>
    </location>
</feature>
<keyword evidence="2" id="KW-0812">Transmembrane</keyword>
<gene>
    <name evidence="3" type="ORF">F3Y22_tig00003194pilonHSYRG00010</name>
</gene>
<feature type="region of interest" description="Disordered" evidence="1">
    <location>
        <begin position="380"/>
        <end position="399"/>
    </location>
</feature>
<keyword evidence="4" id="KW-1185">Reference proteome</keyword>
<protein>
    <submittedName>
        <fullName evidence="3">Uncharacterized protein</fullName>
    </submittedName>
</protein>
<dbReference type="EMBL" id="VEPZ02000215">
    <property type="protein sequence ID" value="KAE8729800.1"/>
    <property type="molecule type" value="Genomic_DNA"/>
</dbReference>
<comment type="caution">
    <text evidence="3">The sequence shown here is derived from an EMBL/GenBank/DDBJ whole genome shotgun (WGS) entry which is preliminary data.</text>
</comment>
<keyword evidence="2" id="KW-0472">Membrane</keyword>
<feature type="transmembrane region" description="Helical" evidence="2">
    <location>
        <begin position="165"/>
        <end position="181"/>
    </location>
</feature>
<feature type="transmembrane region" description="Helical" evidence="2">
    <location>
        <begin position="51"/>
        <end position="71"/>
    </location>
</feature>
<accession>A0A6A3CKB7</accession>
<feature type="transmembrane region" description="Helical" evidence="2">
    <location>
        <begin position="218"/>
        <end position="238"/>
    </location>
</feature>
<dbReference type="Pfam" id="PF03087">
    <property type="entry name" value="BPS1"/>
    <property type="match status" value="2"/>
</dbReference>
<feature type="transmembrane region" description="Helical" evidence="2">
    <location>
        <begin position="137"/>
        <end position="158"/>
    </location>
</feature>
<keyword evidence="2" id="KW-1133">Transmembrane helix</keyword>
<dbReference type="GO" id="GO:0048364">
    <property type="term" value="P:root development"/>
    <property type="evidence" value="ECO:0007669"/>
    <property type="project" value="InterPro"/>
</dbReference>
<reference evidence="3" key="1">
    <citation type="submission" date="2019-09" db="EMBL/GenBank/DDBJ databases">
        <title>Draft genome information of white flower Hibiscus syriacus.</title>
        <authorList>
            <person name="Kim Y.-M."/>
        </authorList>
    </citation>
    <scope>NUCLEOTIDE SEQUENCE [LARGE SCALE GENOMIC DNA]</scope>
    <source>
        <strain evidence="3">YM2019G1</strain>
    </source>
</reference>
<dbReference type="GO" id="GO:0048367">
    <property type="term" value="P:shoot system development"/>
    <property type="evidence" value="ECO:0007669"/>
    <property type="project" value="InterPro"/>
</dbReference>
<dbReference type="AlphaFoldDB" id="A0A6A3CKB7"/>
<evidence type="ECO:0000313" key="3">
    <source>
        <dbReference type="EMBL" id="KAE8729800.1"/>
    </source>
</evidence>